<organism evidence="14 15">
    <name type="scientific">Aspergillus keveii</name>
    <dbReference type="NCBI Taxonomy" id="714993"/>
    <lineage>
        <taxon>Eukaryota</taxon>
        <taxon>Fungi</taxon>
        <taxon>Dikarya</taxon>
        <taxon>Ascomycota</taxon>
        <taxon>Pezizomycotina</taxon>
        <taxon>Eurotiomycetes</taxon>
        <taxon>Eurotiomycetidae</taxon>
        <taxon>Eurotiales</taxon>
        <taxon>Aspergillaceae</taxon>
        <taxon>Aspergillus</taxon>
        <taxon>Aspergillus subgen. Nidulantes</taxon>
    </lineage>
</organism>
<evidence type="ECO:0000256" key="4">
    <source>
        <dbReference type="ARBA" id="ARBA00022741"/>
    </source>
</evidence>
<evidence type="ECO:0000313" key="14">
    <source>
        <dbReference type="EMBL" id="KAL2798141.1"/>
    </source>
</evidence>
<dbReference type="Gene3D" id="3.90.740.10">
    <property type="entry name" value="Valyl/Leucyl/Isoleucyl-tRNA synthetase, editing domain"/>
    <property type="match status" value="1"/>
</dbReference>
<dbReference type="Proteomes" id="UP001610563">
    <property type="component" value="Unassembled WGS sequence"/>
</dbReference>
<dbReference type="InterPro" id="IPR014729">
    <property type="entry name" value="Rossmann-like_a/b/a_fold"/>
</dbReference>
<name>A0ABR4GGL0_9EURO</name>
<dbReference type="HAMAP" id="MF_02004">
    <property type="entry name" value="Val_tRNA_synth_type1"/>
    <property type="match status" value="1"/>
</dbReference>
<evidence type="ECO:0000256" key="10">
    <source>
        <dbReference type="RuleBase" id="RU363035"/>
    </source>
</evidence>
<dbReference type="SUPFAM" id="SSF52374">
    <property type="entry name" value="Nucleotidylyl transferase"/>
    <property type="match status" value="1"/>
</dbReference>
<feature type="compositionally biased region" description="Basic and acidic residues" evidence="12">
    <location>
        <begin position="39"/>
        <end position="63"/>
    </location>
</feature>
<dbReference type="InterPro" id="IPR009008">
    <property type="entry name" value="Val/Leu/Ile-tRNA-synth_edit"/>
</dbReference>
<dbReference type="NCBIfam" id="TIGR00422">
    <property type="entry name" value="valS"/>
    <property type="match status" value="1"/>
</dbReference>
<protein>
    <recommendedName>
        <fullName evidence="2">valine--tRNA ligase</fullName>
        <ecNumber evidence="2">6.1.1.9</ecNumber>
    </recommendedName>
    <alternativeName>
        <fullName evidence="8">Valyl-tRNA synthetase</fullName>
    </alternativeName>
</protein>
<dbReference type="InterPro" id="IPR013155">
    <property type="entry name" value="M/V/L/I-tRNA-synth_anticd-bd"/>
</dbReference>
<feature type="compositionally biased region" description="Polar residues" evidence="12">
    <location>
        <begin position="1"/>
        <end position="12"/>
    </location>
</feature>
<dbReference type="InterPro" id="IPR001412">
    <property type="entry name" value="aa-tRNA-synth_I_CS"/>
</dbReference>
<dbReference type="InterPro" id="IPR033705">
    <property type="entry name" value="Anticodon_Ia_Val"/>
</dbReference>
<dbReference type="InterPro" id="IPR002303">
    <property type="entry name" value="Valyl-tRNA_ligase"/>
</dbReference>
<dbReference type="SUPFAM" id="SSF50677">
    <property type="entry name" value="ValRS/IleRS/LeuRS editing domain"/>
    <property type="match status" value="1"/>
</dbReference>
<dbReference type="NCBIfam" id="NF004349">
    <property type="entry name" value="PRK05729.1"/>
    <property type="match status" value="1"/>
</dbReference>
<dbReference type="EC" id="6.1.1.9" evidence="2"/>
<keyword evidence="7 10" id="KW-0030">Aminoacyl-tRNA synthetase</keyword>
<dbReference type="CDD" id="cd00817">
    <property type="entry name" value="ValRS_core"/>
    <property type="match status" value="1"/>
</dbReference>
<dbReference type="Gene3D" id="3.40.50.620">
    <property type="entry name" value="HUPs"/>
    <property type="match status" value="2"/>
</dbReference>
<comment type="similarity">
    <text evidence="1 10">Belongs to the class-I aminoacyl-tRNA synthetase family.</text>
</comment>
<feature type="domain" description="Brix" evidence="13">
    <location>
        <begin position="1090"/>
        <end position="1306"/>
    </location>
</feature>
<proteinExistence type="inferred from homology"/>
<dbReference type="PROSITE" id="PS00178">
    <property type="entry name" value="AA_TRNA_LIGASE_I"/>
    <property type="match status" value="1"/>
</dbReference>
<comment type="caution">
    <text evidence="14">The sequence shown here is derived from an EMBL/GenBank/DDBJ whole genome shotgun (WGS) entry which is preliminary data.</text>
</comment>
<keyword evidence="4 10" id="KW-0547">Nucleotide-binding</keyword>
<evidence type="ECO:0000256" key="5">
    <source>
        <dbReference type="ARBA" id="ARBA00022840"/>
    </source>
</evidence>
<feature type="compositionally biased region" description="Acidic residues" evidence="12">
    <location>
        <begin position="1365"/>
        <end position="1384"/>
    </location>
</feature>
<feature type="region of interest" description="Disordered" evidence="12">
    <location>
        <begin position="1"/>
        <end position="72"/>
    </location>
</feature>
<dbReference type="SMART" id="SM00879">
    <property type="entry name" value="Brix"/>
    <property type="match status" value="1"/>
</dbReference>
<evidence type="ECO:0000256" key="3">
    <source>
        <dbReference type="ARBA" id="ARBA00022598"/>
    </source>
</evidence>
<dbReference type="Pfam" id="PF04427">
    <property type="entry name" value="Brix"/>
    <property type="match status" value="1"/>
</dbReference>
<evidence type="ECO:0000313" key="15">
    <source>
        <dbReference type="Proteomes" id="UP001610563"/>
    </source>
</evidence>
<sequence>MAQDSASMNPTGEPTGPKVDVPPANNQNAGQDAAAPPKVKSEKELEKERKKAEKLKKFQEKQAKAAAKPTAPKVEKKVAKVEKEKTTDAYDPKAIEEGRYQWWEERDLFKPEFGPDGKVKPEGYFVIPIPPPNVTGSLHMGHALTNALQDTMIRWQRMKGKTTLWLPGMDHAGISTQSVVEKMLWKKEKKTRHDLGRQAFLERVWDWKHEYHGNIGNALRRVGGSFDWTREAFTMDANLSAAVTETFVRLHEEGIIYRANRLVNWCVALNTSLSNLEVDNKEVEGRTLLDVPGYDRKVEFGVLTHFCYEIDGSKERIEIATTRPETMIGDTGIAVHPDDKRYKHLIGKSARHPFVDRLLPIVADSEVDPEFGTGAVKITPAHDFNDFNRGKAHNLEFISVLNDDGTFNKNGGPFAGTKRFDARYKVIEMLKEKGLYVKWEHNPMKIPRCSKSNDVIEPILKPQWWMKMESLAEPAIKAVENGDIIIRPESAEKSYFRWMRGLNDWCLSRQLWWGHQAPAYFVQIEGEEGDDSDGNLWVTGRTEEEAEKKAETKFPGKKFTLKRDEDVLDTWFSSGLWPFSTLGWPRQTHDLEHLYPTSVLETGWDILFFWVARMIMLGLKMTGKVPFKEVYCHSLIRDSEGRKMSKSLGNVIDPLDVMEGIKLQDLHAKLLVGNLAEKEVATATKYQKKAFPKGIPECGADALRFSLVSYTTGGGDIAFDIQVIHGYRRFCNKIYQATKYVLGKLGDDFKPQATVSKTGKESLSERWILHKFNTAAKEVNAALEDREFSSAASTIYQYWYAQLCDVFIENSKSLLAPELPEEVQESAKQTLYTALEGALTLIHPIMPFVTEELWQRLPRRPNDNTISIMKARFPEYKPEFDDVEAETAYELILNASKAIRSILSNYEIKTKGDIIVQTYDATSFKTVSDELHIVKSLGGKTLGELSVLGPENTTPPAGCVVSAVGSEAAVYLRVSKEVALEQEEKAKASLERAREGAQRQAALVNNAGWKEKAKPEVREQEEKKLRDAESEIARLEEQIREFEKLRPSDNIFHLYIEIALVKMLREVKPKNPRTARILKAKEPQLIEGPKRTLLLHGSKCPAPLHTVLKTFHSLTTPNSVLFHKKNANIHPFENVESIEFLADKNDCGMVVFGSSSKKRPNCLTLTRIFNTKVLDMCELLLLANPNDEIPEMSRLSMHIGVGLRPLMLFSGSAWEDETSTTHTMVKSMLVDLFKGEISDKIDVEGLQYALVVGAEEPQAGLAPVIHLRWYKIVTKRSGHKLPRVELEEIGPKFDFKVGRIQEAPRDVMKEAMKQGKRPNEEIKTKKNISMDLIGDKVGRVHLNKQDLGGLQTRKMKGLKRRAGVESDEEEGGADMMDVDEVSEDEGPKRARRE</sequence>
<dbReference type="SUPFAM" id="SSF47323">
    <property type="entry name" value="Anticodon-binding domain of a subclass of class I aminoacyl-tRNA synthetases"/>
    <property type="match status" value="1"/>
</dbReference>
<accession>A0ABR4GGL0</accession>
<evidence type="ECO:0000259" key="13">
    <source>
        <dbReference type="PROSITE" id="PS50833"/>
    </source>
</evidence>
<feature type="coiled-coil region" evidence="11">
    <location>
        <begin position="973"/>
        <end position="1045"/>
    </location>
</feature>
<keyword evidence="15" id="KW-1185">Reference proteome</keyword>
<gene>
    <name evidence="14" type="ORF">BJX66DRAFT_323001</name>
</gene>
<dbReference type="PRINTS" id="PR00986">
    <property type="entry name" value="TRNASYNTHVAL"/>
</dbReference>
<evidence type="ECO:0000256" key="9">
    <source>
        <dbReference type="ARBA" id="ARBA00047552"/>
    </source>
</evidence>
<keyword evidence="5 10" id="KW-0067">ATP-binding</keyword>
<dbReference type="Pfam" id="PF00133">
    <property type="entry name" value="tRNA-synt_1"/>
    <property type="match status" value="1"/>
</dbReference>
<reference evidence="14 15" key="1">
    <citation type="submission" date="2024-07" db="EMBL/GenBank/DDBJ databases">
        <title>Section-level genome sequencing and comparative genomics of Aspergillus sections Usti and Cavernicolus.</title>
        <authorList>
            <consortium name="Lawrence Berkeley National Laboratory"/>
            <person name="Nybo J.L."/>
            <person name="Vesth T.C."/>
            <person name="Theobald S."/>
            <person name="Frisvad J.C."/>
            <person name="Larsen T.O."/>
            <person name="Kjaerboelling I."/>
            <person name="Rothschild-Mancinelli K."/>
            <person name="Lyhne E.K."/>
            <person name="Kogle M.E."/>
            <person name="Barry K."/>
            <person name="Clum A."/>
            <person name="Na H."/>
            <person name="Ledsgaard L."/>
            <person name="Lin J."/>
            <person name="Lipzen A."/>
            <person name="Kuo A."/>
            <person name="Riley R."/>
            <person name="Mondo S."/>
            <person name="Labutti K."/>
            <person name="Haridas S."/>
            <person name="Pangalinan J."/>
            <person name="Salamov A.A."/>
            <person name="Simmons B.A."/>
            <person name="Magnuson J.K."/>
            <person name="Chen J."/>
            <person name="Drula E."/>
            <person name="Henrissat B."/>
            <person name="Wiebenga A."/>
            <person name="Lubbers R.J."/>
            <person name="Gomes A.C."/>
            <person name="Makela M.R."/>
            <person name="Stajich J."/>
            <person name="Grigoriev I.V."/>
            <person name="Mortensen U.H."/>
            <person name="De Vries R.P."/>
            <person name="Baker S.E."/>
            <person name="Andersen M.R."/>
        </authorList>
    </citation>
    <scope>NUCLEOTIDE SEQUENCE [LARGE SCALE GENOMIC DNA]</scope>
    <source>
        <strain evidence="14 15">CBS 209.92</strain>
    </source>
</reference>
<dbReference type="PROSITE" id="PS50833">
    <property type="entry name" value="BRIX"/>
    <property type="match status" value="1"/>
</dbReference>
<evidence type="ECO:0000256" key="6">
    <source>
        <dbReference type="ARBA" id="ARBA00022917"/>
    </source>
</evidence>
<keyword evidence="3 10" id="KW-0436">Ligase</keyword>
<dbReference type="CDD" id="cd07962">
    <property type="entry name" value="Anticodon_Ia_Val"/>
    <property type="match status" value="1"/>
</dbReference>
<dbReference type="InterPro" id="IPR007109">
    <property type="entry name" value="Brix"/>
</dbReference>
<dbReference type="EMBL" id="JBFTWV010000015">
    <property type="protein sequence ID" value="KAL2798141.1"/>
    <property type="molecule type" value="Genomic_DNA"/>
</dbReference>
<evidence type="ECO:0000256" key="8">
    <source>
        <dbReference type="ARBA" id="ARBA00029936"/>
    </source>
</evidence>
<dbReference type="InterPro" id="IPR002300">
    <property type="entry name" value="aa-tRNA-synth_Ia"/>
</dbReference>
<dbReference type="PANTHER" id="PTHR11946:SF109">
    <property type="entry name" value="VALINE--TRNA LIGASE"/>
    <property type="match status" value="1"/>
</dbReference>
<dbReference type="Pfam" id="PF08264">
    <property type="entry name" value="Anticodon_1"/>
    <property type="match status" value="1"/>
</dbReference>
<keyword evidence="6 10" id="KW-0648">Protein biosynthesis</keyword>
<feature type="region of interest" description="Disordered" evidence="12">
    <location>
        <begin position="1353"/>
        <end position="1393"/>
    </location>
</feature>
<dbReference type="InterPro" id="IPR009080">
    <property type="entry name" value="tRNAsynth_Ia_anticodon-bd"/>
</dbReference>
<evidence type="ECO:0000256" key="7">
    <source>
        <dbReference type="ARBA" id="ARBA00023146"/>
    </source>
</evidence>
<keyword evidence="11" id="KW-0175">Coiled coil</keyword>
<evidence type="ECO:0000256" key="12">
    <source>
        <dbReference type="SAM" id="MobiDB-lite"/>
    </source>
</evidence>
<dbReference type="Gene3D" id="1.10.730.10">
    <property type="entry name" value="Isoleucyl-tRNA Synthetase, Domain 1"/>
    <property type="match status" value="1"/>
</dbReference>
<evidence type="ECO:0000256" key="11">
    <source>
        <dbReference type="SAM" id="Coils"/>
    </source>
</evidence>
<evidence type="ECO:0000256" key="1">
    <source>
        <dbReference type="ARBA" id="ARBA00005594"/>
    </source>
</evidence>
<dbReference type="PANTHER" id="PTHR11946">
    <property type="entry name" value="VALYL-TRNA SYNTHETASES"/>
    <property type="match status" value="1"/>
</dbReference>
<comment type="catalytic activity">
    <reaction evidence="9">
        <text>tRNA(Val) + L-valine + ATP = L-valyl-tRNA(Val) + AMP + diphosphate</text>
        <dbReference type="Rhea" id="RHEA:10704"/>
        <dbReference type="Rhea" id="RHEA-COMP:9672"/>
        <dbReference type="Rhea" id="RHEA-COMP:9708"/>
        <dbReference type="ChEBI" id="CHEBI:30616"/>
        <dbReference type="ChEBI" id="CHEBI:33019"/>
        <dbReference type="ChEBI" id="CHEBI:57762"/>
        <dbReference type="ChEBI" id="CHEBI:78442"/>
        <dbReference type="ChEBI" id="CHEBI:78537"/>
        <dbReference type="ChEBI" id="CHEBI:456215"/>
        <dbReference type="EC" id="6.1.1.9"/>
    </reaction>
</comment>
<evidence type="ECO:0000256" key="2">
    <source>
        <dbReference type="ARBA" id="ARBA00013169"/>
    </source>
</evidence>
<feature type="compositionally biased region" description="Low complexity" evidence="12">
    <location>
        <begin position="22"/>
        <end position="38"/>
    </location>
</feature>